<keyword evidence="2" id="KW-0472">Membrane</keyword>
<dbReference type="AlphaFoldDB" id="A0A2X0UFY6"/>
<sequence>MAVAMDPQMPTGTEVASYQTYAQARAAVDFLSDSGFDISSITIVGQDLHLVERVAGRMTIARASMSGASSGALWGALAGMLMSAGQNAGGTGGWVVGGIVVGALAGMALSALAFIIRGRSRDLVSSQQVVALRYAVLASADIDRAYQLLQRTPGNRARAQRPRAEEQRPKKDSVGFFPDGRPRFGAATKDGEVPTGSTPSQEAEAASPTTSQAGAPDAAATPTPVDDASAHEEAPASSPEKDQTEA</sequence>
<evidence type="ECO:0000313" key="5">
    <source>
        <dbReference type="Proteomes" id="UP000250192"/>
    </source>
</evidence>
<evidence type="ECO:0000313" key="4">
    <source>
        <dbReference type="EMBL" id="SPT54560.1"/>
    </source>
</evidence>
<evidence type="ECO:0000256" key="1">
    <source>
        <dbReference type="SAM" id="MobiDB-lite"/>
    </source>
</evidence>
<feature type="region of interest" description="Disordered" evidence="1">
    <location>
        <begin position="153"/>
        <end position="246"/>
    </location>
</feature>
<dbReference type="RefSeq" id="WP_111822724.1">
    <property type="nucleotide sequence ID" value="NZ_CBDERX010000060.1"/>
</dbReference>
<feature type="domain" description="General stress protein 17M-like" evidence="3">
    <location>
        <begin position="14"/>
        <end position="83"/>
    </location>
</feature>
<dbReference type="EMBL" id="UAPR01000001">
    <property type="protein sequence ID" value="SPT54560.1"/>
    <property type="molecule type" value="Genomic_DNA"/>
</dbReference>
<dbReference type="Pfam" id="PF11181">
    <property type="entry name" value="YflT"/>
    <property type="match status" value="1"/>
</dbReference>
<keyword evidence="2" id="KW-1133">Transmembrane helix</keyword>
<evidence type="ECO:0000256" key="2">
    <source>
        <dbReference type="SAM" id="Phobius"/>
    </source>
</evidence>
<name>A0A2X0UFY6_9ACTO</name>
<dbReference type="InterPro" id="IPR025889">
    <property type="entry name" value="GSP17M-like_dom"/>
</dbReference>
<keyword evidence="5" id="KW-1185">Reference proteome</keyword>
<evidence type="ECO:0000259" key="3">
    <source>
        <dbReference type="Pfam" id="PF11181"/>
    </source>
</evidence>
<reference evidence="4 5" key="1">
    <citation type="submission" date="2018-06" db="EMBL/GenBank/DDBJ databases">
        <authorList>
            <consortium name="Pathogen Informatics"/>
            <person name="Doyle S."/>
        </authorList>
    </citation>
    <scope>NUCLEOTIDE SEQUENCE [LARGE SCALE GENOMIC DNA]</scope>
    <source>
        <strain evidence="4 5">NCTC9935</strain>
    </source>
</reference>
<organism evidence="4 5">
    <name type="scientific">Schaalia odontolytica</name>
    <dbReference type="NCBI Taxonomy" id="1660"/>
    <lineage>
        <taxon>Bacteria</taxon>
        <taxon>Bacillati</taxon>
        <taxon>Actinomycetota</taxon>
        <taxon>Actinomycetes</taxon>
        <taxon>Actinomycetales</taxon>
        <taxon>Actinomycetaceae</taxon>
        <taxon>Schaalia</taxon>
    </lineage>
</organism>
<feature type="compositionally biased region" description="Basic and acidic residues" evidence="1">
    <location>
        <begin position="228"/>
        <end position="246"/>
    </location>
</feature>
<feature type="transmembrane region" description="Helical" evidence="2">
    <location>
        <begin position="63"/>
        <end position="82"/>
    </location>
</feature>
<keyword evidence="2" id="KW-0812">Transmembrane</keyword>
<dbReference type="Proteomes" id="UP000250192">
    <property type="component" value="Unassembled WGS sequence"/>
</dbReference>
<protein>
    <recommendedName>
        <fullName evidence="3">General stress protein 17M-like domain-containing protein</fullName>
    </recommendedName>
</protein>
<dbReference type="GeneID" id="93757659"/>
<accession>A0A2X0UFY6</accession>
<dbReference type="OrthoDB" id="3381462at2"/>
<feature type="transmembrane region" description="Helical" evidence="2">
    <location>
        <begin position="94"/>
        <end position="116"/>
    </location>
</feature>
<feature type="compositionally biased region" description="Basic and acidic residues" evidence="1">
    <location>
        <begin position="162"/>
        <end position="173"/>
    </location>
</feature>
<gene>
    <name evidence="4" type="ORF">NCTC9935_00101</name>
</gene>
<proteinExistence type="predicted"/>
<feature type="compositionally biased region" description="Low complexity" evidence="1">
    <location>
        <begin position="209"/>
        <end position="227"/>
    </location>
</feature>